<evidence type="ECO:0000256" key="2">
    <source>
        <dbReference type="ARBA" id="ARBA00018602"/>
    </source>
</evidence>
<feature type="compositionally biased region" description="Acidic residues" evidence="8">
    <location>
        <begin position="2925"/>
        <end position="2937"/>
    </location>
</feature>
<proteinExistence type="predicted"/>
<keyword evidence="3" id="KW-0808">Transferase</keyword>
<evidence type="ECO:0000256" key="6">
    <source>
        <dbReference type="ARBA" id="ARBA00031012"/>
    </source>
</evidence>
<feature type="coiled-coil region" evidence="7">
    <location>
        <begin position="2005"/>
        <end position="2046"/>
    </location>
</feature>
<reference evidence="10" key="1">
    <citation type="submission" date="2022-05" db="EMBL/GenBank/DDBJ databases">
        <authorList>
            <person name="Cao W."/>
            <person name="Jia N."/>
            <person name="Lam T.T.-Y."/>
            <person name="Ni X."/>
            <person name="Liu J."/>
        </authorList>
    </citation>
    <scope>NUCLEOTIDE SEQUENCE</scope>
    <source>
        <strain evidence="10">TIGMIC 1</strain>
    </source>
</reference>
<keyword evidence="7" id="KW-0175">Coiled coil</keyword>
<dbReference type="GO" id="GO:0003968">
    <property type="term" value="F:RNA-directed RNA polymerase activity"/>
    <property type="evidence" value="ECO:0007669"/>
    <property type="project" value="UniProtKB-KW"/>
</dbReference>
<evidence type="ECO:0000313" key="10">
    <source>
        <dbReference type="EMBL" id="UYL95520.1"/>
    </source>
</evidence>
<evidence type="ECO:0000256" key="1">
    <source>
        <dbReference type="ARBA" id="ARBA00012494"/>
    </source>
</evidence>
<feature type="region of interest" description="Disordered" evidence="8">
    <location>
        <begin position="669"/>
        <end position="695"/>
    </location>
</feature>
<evidence type="ECO:0000256" key="4">
    <source>
        <dbReference type="ARBA" id="ARBA00030285"/>
    </source>
</evidence>
<feature type="domain" description="RdRp catalytic" evidence="9">
    <location>
        <begin position="1350"/>
        <end position="1540"/>
    </location>
</feature>
<dbReference type="InterPro" id="IPR007322">
    <property type="entry name" value="RNA_pol_bunyavir"/>
</dbReference>
<evidence type="ECO:0000256" key="5">
    <source>
        <dbReference type="ARBA" id="ARBA00030436"/>
    </source>
</evidence>
<dbReference type="EMBL" id="ON746492">
    <property type="protein sequence ID" value="UYL95520.1"/>
    <property type="molecule type" value="Viral_cRNA"/>
</dbReference>
<evidence type="ECO:0000256" key="7">
    <source>
        <dbReference type="SAM" id="Coils"/>
    </source>
</evidence>
<feature type="region of interest" description="Disordered" evidence="8">
    <location>
        <begin position="2876"/>
        <end position="2937"/>
    </location>
</feature>
<evidence type="ECO:0000256" key="3">
    <source>
        <dbReference type="ARBA" id="ARBA00022679"/>
    </source>
</evidence>
<dbReference type="Pfam" id="PF04196">
    <property type="entry name" value="Bunya_RdRp"/>
    <property type="match status" value="1"/>
</dbReference>
<name>A0A9E7V295_9VIRU</name>
<feature type="compositionally biased region" description="Basic and acidic residues" evidence="8">
    <location>
        <begin position="669"/>
        <end position="685"/>
    </location>
</feature>
<keyword evidence="10" id="KW-0548">Nucleotidyltransferase</keyword>
<keyword evidence="10" id="KW-0696">RNA-directed RNA polymerase</keyword>
<organism evidence="10">
    <name type="scientific">Yushu tick virus 1</name>
    <dbReference type="NCBI Taxonomy" id="2972294"/>
    <lineage>
        <taxon>Viruses</taxon>
        <taxon>Riboviria</taxon>
        <taxon>Orthornavirae</taxon>
        <taxon>Negarnaviricota</taxon>
        <taxon>Polyploviricotina</taxon>
        <taxon>Bunyaviricetes</taxon>
        <taxon>Elliovirales</taxon>
        <taxon>Peribunyaviridae</taxon>
    </lineage>
</organism>
<feature type="compositionally biased region" description="Low complexity" evidence="8">
    <location>
        <begin position="2894"/>
        <end position="2910"/>
    </location>
</feature>
<feature type="compositionally biased region" description="Low complexity" evidence="8">
    <location>
        <begin position="686"/>
        <end position="695"/>
    </location>
</feature>
<dbReference type="EC" id="2.7.7.48" evidence="1"/>
<evidence type="ECO:0000259" key="9">
    <source>
        <dbReference type="PROSITE" id="PS50525"/>
    </source>
</evidence>
<dbReference type="PROSITE" id="PS50525">
    <property type="entry name" value="RDRP_SSRNA_NEG_SEG"/>
    <property type="match status" value="1"/>
</dbReference>
<evidence type="ECO:0000256" key="8">
    <source>
        <dbReference type="SAM" id="MobiDB-lite"/>
    </source>
</evidence>
<dbReference type="GO" id="GO:0039694">
    <property type="term" value="P:viral RNA genome replication"/>
    <property type="evidence" value="ECO:0007669"/>
    <property type="project" value="InterPro"/>
</dbReference>
<sequence>MGDHNWYEQVAMHEEAQGSAVELAAAETDYPSQSAFSWYEATLDAMTDAIQRMKNGKLIPFSDLRKFIVNLRESRHEAFASMFQEANGMPETKTDAQHHLAIEEEFERLNVDQMIKDTLQGLKSTQIYSDVEYYTPDSVTVDIDEDGNPMVNIIDYSVTVNPRLMFEEKMGKYSILLNLYMAFNPNLTIVCLHPLSGRVMMEQKGRTKEWNIPVVGTGMKHMFARSIELVKEMTAQVPLEQKADFQLYVNTKMISIEREEFDIDLKFGIKVLEYMEMISRRNGIRFLRDSLSEEERKMFMSALLHDSRGEISADILLSRFGSFFGVKEAYSNKEYQEIIQREKEEVLEEARSFQSTDPPVEPTEEVIQEALLKHDSAAEELYEVLDSPKLVHHIPFHFRCKPDSVERQHALRKLAKVLVEDRKLKEKKEDDEILNFILPDGHERMTDMQIREAVEAEFVNKCKELEVPEESDDPRHDRIKAAYRALMLAPKTSEVQMLLDIFAAGGLSDEDYERFKRNEIKVARDLKTGSYITAPVQKQQHSVIKGDGIQSELPVEKEEEAFQEWRKSKNGHSISMKKGDVIAVRPTTTLLVKKFEERAGVGKKKQMQDEKRKVEKVKSLKFYSQEERTIYSERCLGNIQKYVDICIRAGAQIEAGKEDTLLKQRKKTLESQELHPEQGMDEEGKSTLSSESDSSFDIRPSKIYMEPLGTPPEPGRVKRKIDALSESSYSRGGGDDSEEFWRGLCHFGRNHQLFYENLSFVSQMASSGYRIVGSTNPGQFLVTFPSDSIMKGNSSLPFIVVTIVLPGDLYLNETDPNELTVPLKNGGSIHITMGRRVDRSQLSGHLSAYPRFMLAQAIIENLRKDASQPKMSKNDVATLYLFVNCININSSSILDNMRYMVEVCMGQYCYIDRYIEDKLMIPIKTELHMLLYTRMREMLGSINKSMQTVKMRIPEMDEEGHVDMNSMKIVGGHFESFLFSGFYQKPDQLIMELITMFFCTSKGLHGKHHNMVEIHKTPIGIQEPLDLLPPEDFVLHPVTKRHQYSPKVIRATTRAAEQATGKSLAAIRQDFYRFEKPDSHPASVPTLSSTSSTLVQECEEDGIPDDVNLTEAVLKEVSQKNFEKSIEYLADAEARICQTKSPGARKRIWRKTKDKIAKITGIPSVSNPITRDKYLEPRSGLIMRKTQSAKQKTRDALKSLLREEKRREKSQSGRVLPYGEFAMHWKDNYQFFDSGVVFTEVMRYSEQKRKKGEQVTISEMAKEHVRRVGSMKVAIRPKGQRTQKDREIFVIDLHTKAAIYLLEHMYKQICSSISAEKISVPGDAKVIDMYCQTKSEITWCKRMMESMAAAERNGGEKAKNTYCIHHDIDMTKWAPKDNLQKFYWVVACSRLLTLDEKFYYFGVLDIMWDKEIYIDDDVMLESMKSVLDGDFEAEECLFYRMTGGYKTNMVKVKQTWLQGQLNYISSFVHAGAMKLYEEAMHMEYPSGNCMVDINVHSDDNETTLCCCTHEDLDTVAMKSWSVIEYLCNNVCIELSKKKSSVSLQCKQFISIYNIGGEQIHPWVKPAMAVVSGLPYLTLADDMSSALSKISEAGGKGAPKSVMEMALTVVRAHVLDVHGLLERKTGKNKLATLLGVDESMMPMMLGGCFVRDWASFVMTGPKYIDKSALMHLLKRVSFATANEEPKKMAHVTGEASDQKTQSKTETAKCLKALKLFIACDLMCYDPVDDEESSTTYKGMNFLRPCKFKNRRYGVKMPFEDMSKEELHEKASQYKRENPCIMIKKPTNQEDLRKYCICQYDDPKFQDSLAGQSPNMLLLRHIQSRGKPRYRVLCTGSINEAAMPSCPTVPDDDPTGKMLAGCPLTLEELASMLKKKMDLTPTLSDCKVMCRRYISNDPEYKTVQFAVDNCRVSTAYRKLNKVPLKKPDFGQYSEVVNSMPDLIVYFCDKEFSTRNGFGLQHPRSALSDWAEIEKMFPREAACLKWRALKEPERMKNLVETLSLTEARKHADEERAAYNIALSALRKEVRNEQQRRAKAELLRETFEMEMRKRVKWEPVLLEKSTWEPGEIQSTLEARGISVPSWMKFRAEEREFLENVEESLPRDLVRMSRTFKSYTSRVIFTPPTYSDDIMEMTLQLRASLESTDRYQLRMHLSKQLTSASLKRILADSPDSFQWYISAIDAMSRLYELCRVLGMSSENLKATLMETRFCGKPLSEVKSRFARLPLEQQYRGIVPLYVIEPSYARLMVENMNPYLKQWNVVQEVYGKGEFIFSAKGQGYKLVAKGVDMKIEELVITHSGDLNLGHINRVIDDLSKDLRHFWKRDKSKVSLVSIFNCMPVDEGPKKEVVLDTSRNRLAYKKENSPHLAIKGLKVMKVPGELSRNISIIGLTPSLHGITCQDETIKTVLRHKMARDADLSLLDVPNAVHNGMRIADLVSAPDSKMLTKMNMGGVSFHTLISAMDSPGIYVRQHGTLHSKFFYRLFVPDFEDDFLDSRKSKKKSNFEALNDILCVEAENRCKRERWSKEADLVRAELESLEEENKYDFDDLVEEFGEDVVGEMTQEEIMSIIDEARDRKSPSSETKGRQDLLAHLHDLETKLRNIRPPDETVDIPEELCYRTRRVMTRLQHMGDLSAQAVARGAAVQGDLLSMVTPSTPVGLVDLAASPIDAIRKIPYEAIISANEARRKQRDEGKPIDPEDLFLNCNYLPLTDEESEVLAIAIGAVARFVQTGKAKSRLLLKKAWSSLKEGSREMFLWKIEELSAVVDSRTLSRMPSVRTSGELAQGWNTELGAGMEKFRNYADKKLSAYSTHFKPIEMLIDYMVKFYDKKTPQSLTGSVTAAMNKCNKRVETAKSLNLKKEEAERYVFHGLRVGASTATETSASEADLPSHASMPSSYDQHQSQQSSSSRSRSPVDLFNLGDIDKLNEDDDDSDGYFDA</sequence>
<protein>
    <recommendedName>
        <fullName evidence="2">RNA-directed RNA polymerase L</fullName>
        <ecNumber evidence="1">2.7.7.48</ecNumber>
    </recommendedName>
    <alternativeName>
        <fullName evidence="4">Large structural protein</fullName>
    </alternativeName>
    <alternativeName>
        <fullName evidence="6">Replicase</fullName>
    </alternativeName>
    <alternativeName>
        <fullName evidence="5">Transcriptase</fullName>
    </alternativeName>
</protein>
<dbReference type="InterPro" id="IPR007099">
    <property type="entry name" value="RNA-dir_pol_NSvirus"/>
</dbReference>
<dbReference type="GO" id="GO:0006351">
    <property type="term" value="P:DNA-templated transcription"/>
    <property type="evidence" value="ECO:0007669"/>
    <property type="project" value="InterPro"/>
</dbReference>
<accession>A0A9E7V295</accession>